<proteinExistence type="predicted"/>
<name>A0A2V4MSP1_9ACTN</name>
<protein>
    <submittedName>
        <fullName evidence="1">Uncharacterized protein</fullName>
    </submittedName>
</protein>
<evidence type="ECO:0000313" key="2">
    <source>
        <dbReference type="Proteomes" id="UP000248039"/>
    </source>
</evidence>
<reference evidence="1 2" key="1">
    <citation type="submission" date="2018-03" db="EMBL/GenBank/DDBJ databases">
        <title>Bioinformatic expansion and discovery of thiopeptide antibiotics.</title>
        <authorList>
            <person name="Schwalen C.J."/>
            <person name="Hudson G.A."/>
            <person name="Mitchell D.A."/>
        </authorList>
    </citation>
    <scope>NUCLEOTIDE SEQUENCE [LARGE SCALE GENOMIC DNA]</scope>
    <source>
        <strain evidence="1 2">ATCC 21389</strain>
    </source>
</reference>
<dbReference type="Proteomes" id="UP000248039">
    <property type="component" value="Unassembled WGS sequence"/>
</dbReference>
<comment type="caution">
    <text evidence="1">The sequence shown here is derived from an EMBL/GenBank/DDBJ whole genome shotgun (WGS) entry which is preliminary data.</text>
</comment>
<accession>A0A2V4MSP1</accession>
<evidence type="ECO:0000313" key="1">
    <source>
        <dbReference type="EMBL" id="PYC65762.1"/>
    </source>
</evidence>
<dbReference type="RefSeq" id="WP_110673475.1">
    <property type="nucleotide sequence ID" value="NZ_PYBW01000198.1"/>
</dbReference>
<organism evidence="1 2">
    <name type="scientific">Streptomyces tateyamensis</name>
    <dbReference type="NCBI Taxonomy" id="565073"/>
    <lineage>
        <taxon>Bacteria</taxon>
        <taxon>Bacillati</taxon>
        <taxon>Actinomycetota</taxon>
        <taxon>Actinomycetes</taxon>
        <taxon>Kitasatosporales</taxon>
        <taxon>Streptomycetaceae</taxon>
        <taxon>Streptomyces</taxon>
    </lineage>
</organism>
<dbReference type="AlphaFoldDB" id="A0A2V4MSP1"/>
<gene>
    <name evidence="1" type="ORF">C7C46_32280</name>
</gene>
<keyword evidence="2" id="KW-1185">Reference proteome</keyword>
<dbReference type="OrthoDB" id="3873895at2"/>
<dbReference type="EMBL" id="PYBW01000198">
    <property type="protein sequence ID" value="PYC65762.1"/>
    <property type="molecule type" value="Genomic_DNA"/>
</dbReference>
<sequence>MKYSKERRPSVMTVRVYRITADGEREERADWVVADGEPYLHPISAEWPACRCEECRRSP</sequence>